<name>A0A0G1IL44_9BACT</name>
<keyword evidence="2" id="KW-1133">Transmembrane helix</keyword>
<keyword evidence="2" id="KW-0472">Membrane</keyword>
<feature type="region of interest" description="Disordered" evidence="1">
    <location>
        <begin position="1"/>
        <end position="38"/>
    </location>
</feature>
<evidence type="ECO:0000313" key="3">
    <source>
        <dbReference type="EMBL" id="KKT60086.1"/>
    </source>
</evidence>
<feature type="compositionally biased region" description="Pro residues" evidence="1">
    <location>
        <begin position="7"/>
        <end position="16"/>
    </location>
</feature>
<dbReference type="AlphaFoldDB" id="A0A0G1IL44"/>
<evidence type="ECO:0000313" key="4">
    <source>
        <dbReference type="Proteomes" id="UP000034521"/>
    </source>
</evidence>
<keyword evidence="2" id="KW-0812">Transmembrane</keyword>
<organism evidence="3 4">
    <name type="scientific">Candidatus Gottesmanbacteria bacterium GW2011_GWA1_44_24b</name>
    <dbReference type="NCBI Taxonomy" id="1618437"/>
    <lineage>
        <taxon>Bacteria</taxon>
        <taxon>Candidatus Gottesmaniibacteriota</taxon>
    </lineage>
</organism>
<sequence length="298" mass="30205">MPDDTNIPPPNLPPGLSPVQSDPAEPPPAPIQSGPVDPSALADLAKSLNETPSSPIIPKTSAIIGGLFLLIVLPVVGYYVSQKTDMTKYLPQAARGTKCRTNSDCACDEMCVLQVLGDTTPSEKNRCIKLPAGMPNRCGIGSVTPRGPTGASCEQRPACLDASPPCTLPPSVVQFLCTPTPTGPVGTVTPTSTLTPTTTPVSTAAPTSTATPTPTQQTVVATATPTPTQQVTVVTATPTQQIVVATATPFQEVVVVTATPAPLAAAPTPKVPVSGTPAVLGAFTVAGGILLLLLGLLL</sequence>
<protein>
    <submittedName>
        <fullName evidence="3">Uncharacterized protein</fullName>
    </submittedName>
</protein>
<accession>A0A0G1IL44</accession>
<gene>
    <name evidence="3" type="ORF">UW52_C0029G0011</name>
</gene>
<evidence type="ECO:0000256" key="2">
    <source>
        <dbReference type="SAM" id="Phobius"/>
    </source>
</evidence>
<dbReference type="Proteomes" id="UP000034521">
    <property type="component" value="Unassembled WGS sequence"/>
</dbReference>
<feature type="transmembrane region" description="Helical" evidence="2">
    <location>
        <begin position="62"/>
        <end position="80"/>
    </location>
</feature>
<proteinExistence type="predicted"/>
<evidence type="ECO:0000256" key="1">
    <source>
        <dbReference type="SAM" id="MobiDB-lite"/>
    </source>
</evidence>
<dbReference type="EMBL" id="LCIQ01000029">
    <property type="protein sequence ID" value="KKT60086.1"/>
    <property type="molecule type" value="Genomic_DNA"/>
</dbReference>
<comment type="caution">
    <text evidence="3">The sequence shown here is derived from an EMBL/GenBank/DDBJ whole genome shotgun (WGS) entry which is preliminary data.</text>
</comment>
<reference evidence="3 4" key="1">
    <citation type="journal article" date="2015" name="Nature">
        <title>rRNA introns, odd ribosomes, and small enigmatic genomes across a large radiation of phyla.</title>
        <authorList>
            <person name="Brown C.T."/>
            <person name="Hug L.A."/>
            <person name="Thomas B.C."/>
            <person name="Sharon I."/>
            <person name="Castelle C.J."/>
            <person name="Singh A."/>
            <person name="Wilkins M.J."/>
            <person name="Williams K.H."/>
            <person name="Banfield J.F."/>
        </authorList>
    </citation>
    <scope>NUCLEOTIDE SEQUENCE [LARGE SCALE GENOMIC DNA]</scope>
</reference>
<feature type="region of interest" description="Disordered" evidence="1">
    <location>
        <begin position="187"/>
        <end position="214"/>
    </location>
</feature>
<feature type="transmembrane region" description="Helical" evidence="2">
    <location>
        <begin position="278"/>
        <end position="297"/>
    </location>
</feature>